<reference evidence="2 3" key="1">
    <citation type="submission" date="2017-04" db="EMBL/GenBank/DDBJ databases">
        <authorList>
            <consortium name="Geobacter pelophilus Genome Sequencing"/>
            <person name="Aoyagi T."/>
            <person name="Koike H."/>
            <person name="Hori T."/>
        </authorList>
    </citation>
    <scope>NUCLEOTIDE SEQUENCE [LARGE SCALE GENOMIC DNA]</scope>
    <source>
        <strain evidence="2 3">Drf2</strain>
    </source>
</reference>
<dbReference type="Gene3D" id="2.130.10.10">
    <property type="entry name" value="YVTN repeat-like/Quinoprotein amine dehydrogenase"/>
    <property type="match status" value="1"/>
</dbReference>
<feature type="signal peptide" evidence="1">
    <location>
        <begin position="1"/>
        <end position="24"/>
    </location>
</feature>
<sequence length="373" mass="39761">MYRYRLKNLLLAATLITLAGCSHAMQARVPEGLLLKPVAACDPGSPFDVSRTGVAACVDSGGIGMRSPQGELVTVKEAPATALSFSPDGEMLAAAVPAGKLTILRLFDGKGRTVSETKVSGRATSLVWRSGGELLCGVIEVHRYGFGTELVSILYQWDGKTAPKATTLADVTLRRQVATMPEELLFNQFLLALSPYGDEIAYTTIKDPPLFSPYLRVMIRHLETGAETEVTQTSVGAGAVAYAPDGESLVVSDGTAGTRKISLADAKLLEELPPSPRGPALSPSGAYSYLNGNLYQQGKAVASFPPDAKGAFLRDGSALALSHDGELYILSGLKDAAHVRPADLERILKLRRLKSQGLISDSEYRKEKEKVTP</sequence>
<accession>A0ABQ0MJP0</accession>
<keyword evidence="1" id="KW-0732">Signal</keyword>
<dbReference type="PROSITE" id="PS51257">
    <property type="entry name" value="PROKAR_LIPOPROTEIN"/>
    <property type="match status" value="1"/>
</dbReference>
<comment type="caution">
    <text evidence="2">The sequence shown here is derived from an EMBL/GenBank/DDBJ whole genome shotgun (WGS) entry which is preliminary data.</text>
</comment>
<evidence type="ECO:0000313" key="2">
    <source>
        <dbReference type="EMBL" id="GAW67309.1"/>
    </source>
</evidence>
<dbReference type="SUPFAM" id="SSF82171">
    <property type="entry name" value="DPP6 N-terminal domain-like"/>
    <property type="match status" value="1"/>
</dbReference>
<protein>
    <recommendedName>
        <fullName evidence="4">SHOCT domain-containing protein</fullName>
    </recommendedName>
</protein>
<keyword evidence="3" id="KW-1185">Reference proteome</keyword>
<gene>
    <name evidence="2" type="ORF">GPEL0_01f3070</name>
</gene>
<evidence type="ECO:0000313" key="3">
    <source>
        <dbReference type="Proteomes" id="UP000194153"/>
    </source>
</evidence>
<evidence type="ECO:0008006" key="4">
    <source>
        <dbReference type="Google" id="ProtNLM"/>
    </source>
</evidence>
<dbReference type="RefSeq" id="WP_085813576.1">
    <property type="nucleotide sequence ID" value="NZ_BDQG01000001.1"/>
</dbReference>
<dbReference type="InterPro" id="IPR015943">
    <property type="entry name" value="WD40/YVTN_repeat-like_dom_sf"/>
</dbReference>
<dbReference type="EMBL" id="BDQG01000001">
    <property type="protein sequence ID" value="GAW67309.1"/>
    <property type="molecule type" value="Genomic_DNA"/>
</dbReference>
<organism evidence="2 3">
    <name type="scientific">Geoanaerobacter pelophilus</name>
    <dbReference type="NCBI Taxonomy" id="60036"/>
    <lineage>
        <taxon>Bacteria</taxon>
        <taxon>Pseudomonadati</taxon>
        <taxon>Thermodesulfobacteriota</taxon>
        <taxon>Desulfuromonadia</taxon>
        <taxon>Geobacterales</taxon>
        <taxon>Geobacteraceae</taxon>
        <taxon>Geoanaerobacter</taxon>
    </lineage>
</organism>
<feature type="chain" id="PRO_5046415574" description="SHOCT domain-containing protein" evidence="1">
    <location>
        <begin position="25"/>
        <end position="373"/>
    </location>
</feature>
<name>A0ABQ0MJP0_9BACT</name>
<proteinExistence type="predicted"/>
<dbReference type="InterPro" id="IPR011042">
    <property type="entry name" value="6-blade_b-propeller_TolB-like"/>
</dbReference>
<reference evidence="3" key="2">
    <citation type="submission" date="2017-05" db="EMBL/GenBank/DDBJ databases">
        <title>Draft genome sequence of Geobacter pelophilus, a iron(III)-reducing bacteria.</title>
        <authorList>
            <person name="Aoyagi T."/>
            <person name="Koike H."/>
            <person name="Morita T."/>
            <person name="Sato Y."/>
            <person name="Habe H."/>
            <person name="Hori T."/>
        </authorList>
    </citation>
    <scope>NUCLEOTIDE SEQUENCE [LARGE SCALE GENOMIC DNA]</scope>
    <source>
        <strain evidence="3">Drf2</strain>
    </source>
</reference>
<evidence type="ECO:0000256" key="1">
    <source>
        <dbReference type="SAM" id="SignalP"/>
    </source>
</evidence>
<dbReference type="Gene3D" id="2.120.10.30">
    <property type="entry name" value="TolB, C-terminal domain"/>
    <property type="match status" value="1"/>
</dbReference>
<dbReference type="Proteomes" id="UP000194153">
    <property type="component" value="Unassembled WGS sequence"/>
</dbReference>